<evidence type="ECO:0000256" key="3">
    <source>
        <dbReference type="ARBA" id="ARBA00022475"/>
    </source>
</evidence>
<dbReference type="InterPro" id="IPR017871">
    <property type="entry name" value="ABC_transporter-like_CS"/>
</dbReference>
<dbReference type="GO" id="GO:0005524">
    <property type="term" value="F:ATP binding"/>
    <property type="evidence" value="ECO:0007669"/>
    <property type="project" value="UniProtKB-KW"/>
</dbReference>
<keyword evidence="4" id="KW-0547">Nucleotide-binding</keyword>
<evidence type="ECO:0000259" key="7">
    <source>
        <dbReference type="PROSITE" id="PS50893"/>
    </source>
</evidence>
<dbReference type="PROSITE" id="PS50893">
    <property type="entry name" value="ABC_TRANSPORTER_2"/>
    <property type="match status" value="1"/>
</dbReference>
<dbReference type="PANTHER" id="PTHR42788:SF7">
    <property type="entry name" value="NITRATE ABC TRANSPORTER ATP-BINDING PROTEIN"/>
    <property type="match status" value="1"/>
</dbReference>
<reference evidence="8 9" key="1">
    <citation type="submission" date="2020-08" db="EMBL/GenBank/DDBJ databases">
        <title>Genomic Encyclopedia of Type Strains, Phase IV (KMG-IV): sequencing the most valuable type-strain genomes for metagenomic binning, comparative biology and taxonomic classification.</title>
        <authorList>
            <person name="Goeker M."/>
        </authorList>
    </citation>
    <scope>NUCLEOTIDE SEQUENCE [LARGE SCALE GENOMIC DNA]</scope>
    <source>
        <strain evidence="8 9">DSM 5391</strain>
    </source>
</reference>
<gene>
    <name evidence="8" type="ORF">HNR53_000075</name>
</gene>
<dbReference type="SUPFAM" id="SSF52540">
    <property type="entry name" value="P-loop containing nucleoside triphosphate hydrolases"/>
    <property type="match status" value="1"/>
</dbReference>
<dbReference type="InterPro" id="IPR050166">
    <property type="entry name" value="ABC_transporter_ATP-bind"/>
</dbReference>
<keyword evidence="2" id="KW-0813">Transport</keyword>
<dbReference type="InterPro" id="IPR027417">
    <property type="entry name" value="P-loop_NTPase"/>
</dbReference>
<dbReference type="SMART" id="SM00382">
    <property type="entry name" value="AAA"/>
    <property type="match status" value="1"/>
</dbReference>
<evidence type="ECO:0000256" key="1">
    <source>
        <dbReference type="ARBA" id="ARBA00004202"/>
    </source>
</evidence>
<keyword evidence="6" id="KW-0472">Membrane</keyword>
<feature type="domain" description="ABC transporter" evidence="7">
    <location>
        <begin position="5"/>
        <end position="252"/>
    </location>
</feature>
<protein>
    <submittedName>
        <fullName evidence="8">Putative ABC transport system ATP-binding protein</fullName>
    </submittedName>
</protein>
<evidence type="ECO:0000256" key="5">
    <source>
        <dbReference type="ARBA" id="ARBA00022840"/>
    </source>
</evidence>
<dbReference type="PANTHER" id="PTHR42788">
    <property type="entry name" value="TAURINE IMPORT ATP-BINDING PROTEIN-RELATED"/>
    <property type="match status" value="1"/>
</dbReference>
<dbReference type="GO" id="GO:0005886">
    <property type="term" value="C:plasma membrane"/>
    <property type="evidence" value="ECO:0007669"/>
    <property type="project" value="UniProtKB-SubCell"/>
</dbReference>
<name>A0A7X0LUE0_9BACI</name>
<dbReference type="InterPro" id="IPR003439">
    <property type="entry name" value="ABC_transporter-like_ATP-bd"/>
</dbReference>
<evidence type="ECO:0000256" key="6">
    <source>
        <dbReference type="ARBA" id="ARBA00023136"/>
    </source>
</evidence>
<evidence type="ECO:0000313" key="9">
    <source>
        <dbReference type="Proteomes" id="UP000531594"/>
    </source>
</evidence>
<keyword evidence="9" id="KW-1185">Reference proteome</keyword>
<comment type="caution">
    <text evidence="8">The sequence shown here is derived from an EMBL/GenBank/DDBJ whole genome shotgun (WGS) entry which is preliminary data.</text>
</comment>
<dbReference type="AlphaFoldDB" id="A0A7X0LUE0"/>
<dbReference type="GO" id="GO:0016887">
    <property type="term" value="F:ATP hydrolysis activity"/>
    <property type="evidence" value="ECO:0007669"/>
    <property type="project" value="InterPro"/>
</dbReference>
<evidence type="ECO:0000256" key="4">
    <source>
        <dbReference type="ARBA" id="ARBA00022741"/>
    </source>
</evidence>
<sequence length="267" mass="29808">MKKLLHLEKIFKVFNEGTPDEKIAIQQISLHLAPGDFITVIGSNGAGKSTLLNIVSGKLMTDLGTISIDGKNVTNVKEHKRAKMVGRVFQDPMAGTAPTMTIEENLAIAYMRTNKRGLKIGVSKKRRDFFREKLETLHLGLENRLGAKVGLLSGGERQALSLLMATFTEPKILLLDEHTAALDPSRAELITNLTKEIVQTYNLTTLMVTHNMQQALDLGNKLIMMDKGQIIFQADEEEKKQLTIEKLLAEFQRIRGEKMTNDRAVLI</sequence>
<proteinExistence type="predicted"/>
<dbReference type="PROSITE" id="PS00211">
    <property type="entry name" value="ABC_TRANSPORTER_1"/>
    <property type="match status" value="1"/>
</dbReference>
<dbReference type="Gene3D" id="3.40.50.300">
    <property type="entry name" value="P-loop containing nucleotide triphosphate hydrolases"/>
    <property type="match status" value="1"/>
</dbReference>
<keyword evidence="3" id="KW-1003">Cell membrane</keyword>
<dbReference type="EMBL" id="JACHGK010000001">
    <property type="protein sequence ID" value="MBB6443487.1"/>
    <property type="molecule type" value="Genomic_DNA"/>
</dbReference>
<accession>A0A7X0LUE0</accession>
<evidence type="ECO:0000313" key="8">
    <source>
        <dbReference type="EMBL" id="MBB6443487.1"/>
    </source>
</evidence>
<dbReference type="Pfam" id="PF00005">
    <property type="entry name" value="ABC_tran"/>
    <property type="match status" value="1"/>
</dbReference>
<evidence type="ECO:0000256" key="2">
    <source>
        <dbReference type="ARBA" id="ARBA00022448"/>
    </source>
</evidence>
<comment type="subcellular location">
    <subcellularLocation>
        <location evidence="1">Cell membrane</location>
        <topology evidence="1">Peripheral membrane protein</topology>
    </subcellularLocation>
</comment>
<dbReference type="Proteomes" id="UP000531594">
    <property type="component" value="Unassembled WGS sequence"/>
</dbReference>
<organism evidence="8 9">
    <name type="scientific">Bacillus benzoevorans</name>
    <dbReference type="NCBI Taxonomy" id="1456"/>
    <lineage>
        <taxon>Bacteria</taxon>
        <taxon>Bacillati</taxon>
        <taxon>Bacillota</taxon>
        <taxon>Bacilli</taxon>
        <taxon>Bacillales</taxon>
        <taxon>Bacillaceae</taxon>
        <taxon>Bacillus</taxon>
    </lineage>
</organism>
<keyword evidence="5 8" id="KW-0067">ATP-binding</keyword>
<dbReference type="InterPro" id="IPR003593">
    <property type="entry name" value="AAA+_ATPase"/>
</dbReference>